<comment type="caution">
    <text evidence="2">The sequence shown here is derived from an EMBL/GenBank/DDBJ whole genome shotgun (WGS) entry which is preliminary data.</text>
</comment>
<dbReference type="GO" id="GO:0102208">
    <property type="term" value="F:2-polyprenyl-6-hydroxyphenol methylase activity"/>
    <property type="evidence" value="ECO:0007669"/>
    <property type="project" value="UniProtKB-EC"/>
</dbReference>
<dbReference type="GO" id="GO:0032259">
    <property type="term" value="P:methylation"/>
    <property type="evidence" value="ECO:0007669"/>
    <property type="project" value="UniProtKB-KW"/>
</dbReference>
<keyword evidence="2" id="KW-0489">Methyltransferase</keyword>
<dbReference type="SUPFAM" id="SSF53335">
    <property type="entry name" value="S-adenosyl-L-methionine-dependent methyltransferases"/>
    <property type="match status" value="1"/>
</dbReference>
<sequence length="264" mass="30644">MTYINTNRNNWNQRTKIHFRSKFYDVEGFLNGASSLNNIELSELGNVKDKTLLHLQCHFGLDTLSWAREGAIVTGVDFSDEAIRKAHYLKTETRLDARFLCADIYDYGREIHSKFDIVFTSYGAICWLPDLQEWANIIADCLETNGTFYMVEFHPFNDLFAGYSYFGKTEPDFEEDGTYTENSENFKSSIYTWPHSLSDVITSLINAGIEIRQFNEFPYSPYNCFDQMEEKEPGKFYLKHNNQDLPLLFSIKGTKSHNRTRAGI</sequence>
<dbReference type="Proteomes" id="UP001597337">
    <property type="component" value="Unassembled WGS sequence"/>
</dbReference>
<evidence type="ECO:0000313" key="2">
    <source>
        <dbReference type="EMBL" id="MFD2110838.1"/>
    </source>
</evidence>
<dbReference type="EC" id="2.1.1.64" evidence="2"/>
<dbReference type="InterPro" id="IPR041698">
    <property type="entry name" value="Methyltransf_25"/>
</dbReference>
<feature type="domain" description="Methyltransferase" evidence="1">
    <location>
        <begin position="53"/>
        <end position="146"/>
    </location>
</feature>
<dbReference type="CDD" id="cd02440">
    <property type="entry name" value="AdoMet_MTases"/>
    <property type="match status" value="1"/>
</dbReference>
<organism evidence="2 3">
    <name type="scientific">Thiorhodococcus fuscus</name>
    <dbReference type="NCBI Taxonomy" id="527200"/>
    <lineage>
        <taxon>Bacteria</taxon>
        <taxon>Pseudomonadati</taxon>
        <taxon>Pseudomonadota</taxon>
        <taxon>Gammaproteobacteria</taxon>
        <taxon>Chromatiales</taxon>
        <taxon>Chromatiaceae</taxon>
        <taxon>Thiorhodococcus</taxon>
    </lineage>
</organism>
<dbReference type="EC" id="2.1.1.222" evidence="2"/>
<name>A0ABW4Y4P8_9GAMM</name>
<proteinExistence type="predicted"/>
<evidence type="ECO:0000259" key="1">
    <source>
        <dbReference type="Pfam" id="PF13649"/>
    </source>
</evidence>
<gene>
    <name evidence="2" type="ORF">ACFSJC_03170</name>
</gene>
<reference evidence="3" key="1">
    <citation type="journal article" date="2019" name="Int. J. Syst. Evol. Microbiol.">
        <title>The Global Catalogue of Microorganisms (GCM) 10K type strain sequencing project: providing services to taxonomists for standard genome sequencing and annotation.</title>
        <authorList>
            <consortium name="The Broad Institute Genomics Platform"/>
            <consortium name="The Broad Institute Genome Sequencing Center for Infectious Disease"/>
            <person name="Wu L."/>
            <person name="Ma J."/>
        </authorList>
    </citation>
    <scope>NUCLEOTIDE SEQUENCE [LARGE SCALE GENOMIC DNA]</scope>
    <source>
        <strain evidence="3">KACC 12597</strain>
    </source>
</reference>
<dbReference type="Pfam" id="PF13649">
    <property type="entry name" value="Methyltransf_25"/>
    <property type="match status" value="1"/>
</dbReference>
<dbReference type="RefSeq" id="WP_386023103.1">
    <property type="nucleotide sequence ID" value="NZ_JBHUHX010000007.1"/>
</dbReference>
<accession>A0ABW4Y4P8</accession>
<dbReference type="EMBL" id="JBHUHX010000007">
    <property type="protein sequence ID" value="MFD2110838.1"/>
    <property type="molecule type" value="Genomic_DNA"/>
</dbReference>
<evidence type="ECO:0000313" key="3">
    <source>
        <dbReference type="Proteomes" id="UP001597337"/>
    </source>
</evidence>
<protein>
    <submittedName>
        <fullName evidence="2">Class I SAM-dependent methyltransferase</fullName>
        <ecNumber evidence="2">2.1.1.222</ecNumber>
        <ecNumber evidence="2">2.1.1.64</ecNumber>
    </submittedName>
</protein>
<dbReference type="GO" id="GO:0061542">
    <property type="term" value="F:3-demethylubiquinol 3-O-methyltransferase activity"/>
    <property type="evidence" value="ECO:0007669"/>
    <property type="project" value="UniProtKB-EC"/>
</dbReference>
<keyword evidence="2" id="KW-0808">Transferase</keyword>
<keyword evidence="3" id="KW-1185">Reference proteome</keyword>
<dbReference type="Gene3D" id="3.40.50.150">
    <property type="entry name" value="Vaccinia Virus protein VP39"/>
    <property type="match status" value="1"/>
</dbReference>
<dbReference type="InterPro" id="IPR029063">
    <property type="entry name" value="SAM-dependent_MTases_sf"/>
</dbReference>